<dbReference type="CDD" id="cd02847">
    <property type="entry name" value="E_set_Chitobiase_C"/>
    <property type="match status" value="1"/>
</dbReference>
<dbReference type="PATRIC" id="fig|880074.11.peg.1689"/>
<dbReference type="Gene3D" id="2.60.40.10">
    <property type="entry name" value="Immunoglobulins"/>
    <property type="match status" value="1"/>
</dbReference>
<dbReference type="SMART" id="SM01081">
    <property type="entry name" value="CHB_HEX"/>
    <property type="match status" value="1"/>
</dbReference>
<evidence type="ECO:0000256" key="6">
    <source>
        <dbReference type="ARBA" id="ARBA00030512"/>
    </source>
</evidence>
<dbReference type="EC" id="3.2.1.52" evidence="3"/>
<dbReference type="SUPFAM" id="SSF51445">
    <property type="entry name" value="(Trans)glycosidases"/>
    <property type="match status" value="1"/>
</dbReference>
<dbReference type="PRINTS" id="PR00738">
    <property type="entry name" value="GLHYDRLASE20"/>
</dbReference>
<feature type="domain" description="Chitobiase/beta-hexosaminidases N-terminal" evidence="10">
    <location>
        <begin position="27"/>
        <end position="170"/>
    </location>
</feature>
<reference evidence="11 12" key="1">
    <citation type="submission" date="2013-12" db="EMBL/GenBank/DDBJ databases">
        <authorList>
            <consortium name="DOE Joint Genome Institute"/>
            <person name="Eisen J."/>
            <person name="Huntemann M."/>
            <person name="Han J."/>
            <person name="Chen A."/>
            <person name="Kyrpides N."/>
            <person name="Mavromatis K."/>
            <person name="Markowitz V."/>
            <person name="Palaniappan K."/>
            <person name="Ivanova N."/>
            <person name="Schaumberg A."/>
            <person name="Pati A."/>
            <person name="Liolios K."/>
            <person name="Nordberg H.P."/>
            <person name="Cantor M.N."/>
            <person name="Hua S.X."/>
            <person name="Woyke T."/>
        </authorList>
    </citation>
    <scope>NUCLEOTIDE SEQUENCE [LARGE SCALE GENOMIC DNA]</scope>
    <source>
        <strain evidence="12">DSM 18177</strain>
    </source>
</reference>
<dbReference type="Gene3D" id="2.60.40.290">
    <property type="match status" value="1"/>
</dbReference>
<feature type="signal peptide" evidence="9">
    <location>
        <begin position="1"/>
        <end position="19"/>
    </location>
</feature>
<sequence length="836" mass="93501">MNMKKSHHLLCALALGTLAACNTSTQSPVSLQWEMGENQVEPDYYESTFTLVNTSTKPLESGWEIYFTQLSPRGVKACEESPVTIEMVNPGYYKIAPADSWQPLAPGDSIAIPYLNGGTFIQTQFTPKSPFFVSADDKAVSIPFTIAPFTRESQWTIPGHKAPNYPDGEVCYAQNEALQTDYQLQTYDLLPSLKEVTPREGVSVIAENISLSVEEGFAGEARLLVQELEKIGYHVTNNGQTVIALCHFPKNSQARNDEHYRLDVKDNYITISGGTPHAIFNGTQTLLSLLKRQAIPARLENVAINDYPDLPYRGMMLDISRNYTRKADLFKLIDLLAAYKLNVFHFHFSDDEGWRLEIPGLEELTSIGSRRGFTRDESQCLYPNYYGGWNPADTTVTGNGYYTRQDFIDLLQYAAQRHITVIPEIESPGHARAAIVAMRARYNRLKDSNPEQAREYLLSEEADTSKYVSAQAYTDNIMNVSLPSVYRFMEKVSDEIIAMYRDAGVPLAAIHIGGDEVPHGSWAGSPSCRRFMEENGMTDLHQLSEYFLDKVSGMLADKGVKVSGWQEVALHHSPELNARVAPRFDGVYCWSTIGNSDVVPYTVANEGYDVILCNVNNFYLDLAYNPHKDEPGLIWGGYVDQFASFNMLPFNIYGSARENRDGVSNDLKTAARGKIALTAQGRTHIKGIQAQLFAETLGSFDMVQYYTFPKIFGLVERGWNTFPEWSPTPTDDKQALYEKARAIYNAKIAGIEMPRLADEGVNFRLPQPGIRIVEGKLYANSPIPQAEIRYTTDGSEPTAESPRWEAPVDCQASVVKARLFYLGKASLTTDYANPND</sequence>
<evidence type="ECO:0000256" key="1">
    <source>
        <dbReference type="ARBA" id="ARBA00001231"/>
    </source>
</evidence>
<dbReference type="InterPro" id="IPR015883">
    <property type="entry name" value="Glyco_hydro_20_cat"/>
</dbReference>
<dbReference type="InterPro" id="IPR015882">
    <property type="entry name" value="HEX_bac_N"/>
</dbReference>
<protein>
    <recommendedName>
        <fullName evidence="3">beta-N-acetylhexosaminidase</fullName>
        <ecNumber evidence="3">3.2.1.52</ecNumber>
    </recommendedName>
    <alternativeName>
        <fullName evidence="6">Beta-N-acetylhexosaminidase</fullName>
    </alternativeName>
    <alternativeName>
        <fullName evidence="7">N-acetyl-beta-glucosaminidase</fullName>
    </alternativeName>
</protein>
<dbReference type="KEGG" id="bvs:BARVI_08120"/>
<dbReference type="PROSITE" id="PS51257">
    <property type="entry name" value="PROKAR_LIPOPROTEIN"/>
    <property type="match status" value="1"/>
</dbReference>
<dbReference type="InterPro" id="IPR008965">
    <property type="entry name" value="CBM2/CBM3_carb-bd_dom_sf"/>
</dbReference>
<evidence type="ECO:0000313" key="11">
    <source>
        <dbReference type="EMBL" id="AHF12728.1"/>
    </source>
</evidence>
<evidence type="ECO:0000256" key="5">
    <source>
        <dbReference type="ARBA" id="ARBA00023295"/>
    </source>
</evidence>
<comment type="catalytic activity">
    <reaction evidence="1">
        <text>Hydrolysis of terminal non-reducing N-acetyl-D-hexosamine residues in N-acetyl-beta-D-hexosaminides.</text>
        <dbReference type="EC" id="3.2.1.52"/>
    </reaction>
</comment>
<evidence type="ECO:0000256" key="8">
    <source>
        <dbReference type="PIRSR" id="PIRSR625705-1"/>
    </source>
</evidence>
<dbReference type="EMBL" id="CP007034">
    <property type="protein sequence ID" value="AHF12728.1"/>
    <property type="molecule type" value="Genomic_DNA"/>
</dbReference>
<evidence type="ECO:0000256" key="4">
    <source>
        <dbReference type="ARBA" id="ARBA00022801"/>
    </source>
</evidence>
<evidence type="ECO:0000256" key="2">
    <source>
        <dbReference type="ARBA" id="ARBA00006285"/>
    </source>
</evidence>
<dbReference type="GO" id="GO:0005975">
    <property type="term" value="P:carbohydrate metabolic process"/>
    <property type="evidence" value="ECO:0007669"/>
    <property type="project" value="InterPro"/>
</dbReference>
<dbReference type="Pfam" id="PF02838">
    <property type="entry name" value="Glyco_hydro_20b"/>
    <property type="match status" value="1"/>
</dbReference>
<dbReference type="SUPFAM" id="SSF55545">
    <property type="entry name" value="beta-N-acetylhexosaminidase-like domain"/>
    <property type="match status" value="1"/>
</dbReference>
<keyword evidence="9" id="KW-0732">Signal</keyword>
<dbReference type="InterPro" id="IPR013783">
    <property type="entry name" value="Ig-like_fold"/>
</dbReference>
<dbReference type="GO" id="GO:0030203">
    <property type="term" value="P:glycosaminoglycan metabolic process"/>
    <property type="evidence" value="ECO:0007669"/>
    <property type="project" value="TreeGrafter"/>
</dbReference>
<gene>
    <name evidence="11" type="ORF">BARVI_08120</name>
</gene>
<feature type="active site" description="Proton donor" evidence="8">
    <location>
        <position position="516"/>
    </location>
</feature>
<dbReference type="eggNOG" id="COG3525">
    <property type="taxonomic scope" value="Bacteria"/>
</dbReference>
<dbReference type="PANTHER" id="PTHR22600">
    <property type="entry name" value="BETA-HEXOSAMINIDASE"/>
    <property type="match status" value="1"/>
</dbReference>
<dbReference type="PANTHER" id="PTHR22600:SF57">
    <property type="entry name" value="BETA-N-ACETYLHEXOSAMINIDASE"/>
    <property type="match status" value="1"/>
</dbReference>
<dbReference type="InterPro" id="IPR025705">
    <property type="entry name" value="Beta_hexosaminidase_sua/sub"/>
</dbReference>
<dbReference type="InterPro" id="IPR004867">
    <property type="entry name" value="CHB_C_dom"/>
</dbReference>
<dbReference type="GO" id="GO:0016020">
    <property type="term" value="C:membrane"/>
    <property type="evidence" value="ECO:0007669"/>
    <property type="project" value="TreeGrafter"/>
</dbReference>
<dbReference type="Pfam" id="PF03173">
    <property type="entry name" value="CHB_HEX"/>
    <property type="match status" value="1"/>
</dbReference>
<organism evidence="11 12">
    <name type="scientific">Barnesiella viscericola DSM 18177</name>
    <dbReference type="NCBI Taxonomy" id="880074"/>
    <lineage>
        <taxon>Bacteria</taxon>
        <taxon>Pseudomonadati</taxon>
        <taxon>Bacteroidota</taxon>
        <taxon>Bacteroidia</taxon>
        <taxon>Bacteroidales</taxon>
        <taxon>Barnesiellaceae</taxon>
        <taxon>Barnesiella</taxon>
    </lineage>
</organism>
<dbReference type="AlphaFoldDB" id="W0ET81"/>
<keyword evidence="4 11" id="KW-0378">Hydrolase</keyword>
<dbReference type="Pfam" id="PF00728">
    <property type="entry name" value="Glyco_hydro_20"/>
    <property type="match status" value="1"/>
</dbReference>
<evidence type="ECO:0000256" key="9">
    <source>
        <dbReference type="SAM" id="SignalP"/>
    </source>
</evidence>
<dbReference type="Gene3D" id="3.20.20.80">
    <property type="entry name" value="Glycosidases"/>
    <property type="match status" value="1"/>
</dbReference>
<dbReference type="InterPro" id="IPR017853">
    <property type="entry name" value="GH"/>
</dbReference>
<evidence type="ECO:0000259" key="10">
    <source>
        <dbReference type="SMART" id="SM01081"/>
    </source>
</evidence>
<dbReference type="Gene3D" id="3.30.379.10">
    <property type="entry name" value="Chitobiase/beta-hexosaminidase domain 2-like"/>
    <property type="match status" value="1"/>
</dbReference>
<keyword evidence="12" id="KW-1185">Reference proteome</keyword>
<accession>W0ET81</accession>
<dbReference type="InterPro" id="IPR029018">
    <property type="entry name" value="Hex-like_dom2"/>
</dbReference>
<evidence type="ECO:0000256" key="3">
    <source>
        <dbReference type="ARBA" id="ARBA00012663"/>
    </source>
</evidence>
<dbReference type="SUPFAM" id="SSF49384">
    <property type="entry name" value="Carbohydrate-binding domain"/>
    <property type="match status" value="1"/>
</dbReference>
<evidence type="ECO:0000313" key="12">
    <source>
        <dbReference type="Proteomes" id="UP000018901"/>
    </source>
</evidence>
<feature type="chain" id="PRO_5004788916" description="beta-N-acetylhexosaminidase" evidence="9">
    <location>
        <begin position="20"/>
        <end position="836"/>
    </location>
</feature>
<name>W0ET81_9BACT</name>
<evidence type="ECO:0000256" key="7">
    <source>
        <dbReference type="ARBA" id="ARBA00033000"/>
    </source>
</evidence>
<dbReference type="SUPFAM" id="SSF81296">
    <property type="entry name" value="E set domains"/>
    <property type="match status" value="1"/>
</dbReference>
<dbReference type="Proteomes" id="UP000018901">
    <property type="component" value="Chromosome"/>
</dbReference>
<dbReference type="HOGENOM" id="CLU_007082_4_1_10"/>
<dbReference type="InterPro" id="IPR004866">
    <property type="entry name" value="CHB/HEX_N_dom"/>
</dbReference>
<keyword evidence="5" id="KW-0326">Glycosidase</keyword>
<dbReference type="InterPro" id="IPR014756">
    <property type="entry name" value="Ig_E-set"/>
</dbReference>
<dbReference type="GO" id="GO:0030247">
    <property type="term" value="F:polysaccharide binding"/>
    <property type="evidence" value="ECO:0007669"/>
    <property type="project" value="InterPro"/>
</dbReference>
<comment type="similarity">
    <text evidence="2">Belongs to the glycosyl hydrolase 20 family.</text>
</comment>
<dbReference type="GO" id="GO:0004563">
    <property type="term" value="F:beta-N-acetylhexosaminidase activity"/>
    <property type="evidence" value="ECO:0007669"/>
    <property type="project" value="UniProtKB-EC"/>
</dbReference>
<dbReference type="STRING" id="880074.BARVI_08120"/>
<dbReference type="InterPro" id="IPR012291">
    <property type="entry name" value="CBM2_carb-bd_dom_sf"/>
</dbReference>
<dbReference type="Pfam" id="PF03174">
    <property type="entry name" value="CHB_HEX_C"/>
    <property type="match status" value="1"/>
</dbReference>
<proteinExistence type="inferred from homology"/>